<sequence length="246" mass="27193">MVSREVRESFLSIFSPHQLFASTSPLASRSGGRRRVSTRRLPPRFVTVPSLCPLTLPSPPLPPCFISSVYRRVAARLGDSNRWLWVSSASLERWRGRGEADLSWRRRQAARSRVSHRVDLGQISPGGFVGVALRRCLCRSGQYSASTVSPMSPLTAALELWLLRSSSFRRKLQRLEWTSLLAMAGPGLADPASHVLLSMSPSGWSAVPRTILRLRFSIGPSYFDAGSSFNIFSLVSCLLNGCLKTC</sequence>
<accession>A0ABQ8D0C5</accession>
<comment type="caution">
    <text evidence="1">The sequence shown here is derived from an EMBL/GenBank/DDBJ whole genome shotgun (WGS) entry which is preliminary data.</text>
</comment>
<reference evidence="1 2" key="1">
    <citation type="submission" date="2021-05" db="EMBL/GenBank/DDBJ databases">
        <title>Genome Assembly of Synthetic Allotetraploid Brassica napus Reveals Homoeologous Exchanges between Subgenomes.</title>
        <authorList>
            <person name="Davis J.T."/>
        </authorList>
    </citation>
    <scope>NUCLEOTIDE SEQUENCE [LARGE SCALE GENOMIC DNA]</scope>
    <source>
        <strain evidence="2">cv. Da-Ae</strain>
        <tissue evidence="1">Seedling</tissue>
    </source>
</reference>
<dbReference type="Proteomes" id="UP000824890">
    <property type="component" value="Unassembled WGS sequence"/>
</dbReference>
<dbReference type="EMBL" id="JAGKQM010000006">
    <property type="protein sequence ID" value="KAH0922030.1"/>
    <property type="molecule type" value="Genomic_DNA"/>
</dbReference>
<keyword evidence="2" id="KW-1185">Reference proteome</keyword>
<name>A0ABQ8D0C5_BRANA</name>
<evidence type="ECO:0000313" key="2">
    <source>
        <dbReference type="Proteomes" id="UP000824890"/>
    </source>
</evidence>
<protein>
    <submittedName>
        <fullName evidence="1">Uncharacterized protein</fullName>
    </submittedName>
</protein>
<evidence type="ECO:0000313" key="1">
    <source>
        <dbReference type="EMBL" id="KAH0922030.1"/>
    </source>
</evidence>
<organism evidence="1 2">
    <name type="scientific">Brassica napus</name>
    <name type="common">Rape</name>
    <dbReference type="NCBI Taxonomy" id="3708"/>
    <lineage>
        <taxon>Eukaryota</taxon>
        <taxon>Viridiplantae</taxon>
        <taxon>Streptophyta</taxon>
        <taxon>Embryophyta</taxon>
        <taxon>Tracheophyta</taxon>
        <taxon>Spermatophyta</taxon>
        <taxon>Magnoliopsida</taxon>
        <taxon>eudicotyledons</taxon>
        <taxon>Gunneridae</taxon>
        <taxon>Pentapetalae</taxon>
        <taxon>rosids</taxon>
        <taxon>malvids</taxon>
        <taxon>Brassicales</taxon>
        <taxon>Brassicaceae</taxon>
        <taxon>Brassiceae</taxon>
        <taxon>Brassica</taxon>
    </lineage>
</organism>
<proteinExistence type="predicted"/>
<gene>
    <name evidence="1" type="ORF">HID58_022048</name>
</gene>